<keyword evidence="4 10" id="KW-0812">Transmembrane</keyword>
<evidence type="ECO:0000256" key="5">
    <source>
        <dbReference type="ARBA" id="ARBA00022927"/>
    </source>
</evidence>
<dbReference type="InterPro" id="IPR038407">
    <property type="entry name" value="v-SNARE_N_sf"/>
</dbReference>
<dbReference type="InterPro" id="IPR007705">
    <property type="entry name" value="Vesicle_trsprt_v-SNARE_N"/>
</dbReference>
<keyword evidence="8 10" id="KW-0472">Membrane</keyword>
<organism evidence="12 14">
    <name type="scientific">Cyberlindnera jadinii (strain ATCC 18201 / CBS 1600 / BCRC 20928 / JCM 3617 / NBRC 0987 / NRRL Y-1542)</name>
    <name type="common">Torula yeast</name>
    <name type="synonym">Candida utilis</name>
    <dbReference type="NCBI Taxonomy" id="983966"/>
    <lineage>
        <taxon>Eukaryota</taxon>
        <taxon>Fungi</taxon>
        <taxon>Dikarya</taxon>
        <taxon>Ascomycota</taxon>
        <taxon>Saccharomycotina</taxon>
        <taxon>Saccharomycetes</taxon>
        <taxon>Phaffomycetales</taxon>
        <taxon>Phaffomycetaceae</taxon>
        <taxon>Cyberlindnera</taxon>
    </lineage>
</organism>
<reference evidence="14" key="2">
    <citation type="journal article" date="2015" name="J. Biotechnol.">
        <title>The structure of the Cyberlindnera jadinii genome and its relation to Candida utilis analyzed by the occurrence of single nucleotide polymorphisms.</title>
        <authorList>
            <person name="Rupp O."/>
            <person name="Brinkrolf K."/>
            <person name="Buerth C."/>
            <person name="Kunigo M."/>
            <person name="Schneider J."/>
            <person name="Jaenicke S."/>
            <person name="Goesmann A."/>
            <person name="Puehler A."/>
            <person name="Jaeger K.-E."/>
            <person name="Ernst J.F."/>
        </authorList>
    </citation>
    <scope>NUCLEOTIDE SEQUENCE [LARGE SCALE GENOMIC DNA]</scope>
    <source>
        <strain evidence="14">ATCC 18201 / CBS 1600 / BCRC 20928 / JCM 3617 / NBRC 0987 / NRRL Y-1542</strain>
    </source>
</reference>
<dbReference type="RefSeq" id="XP_020069895.1">
    <property type="nucleotide sequence ID" value="XM_020217173.1"/>
</dbReference>
<reference evidence="13 15" key="3">
    <citation type="journal article" date="2016" name="Proc. Natl. Acad. Sci. U.S.A.">
        <title>Comparative genomics of biotechnologically important yeasts.</title>
        <authorList>
            <person name="Riley R."/>
            <person name="Haridas S."/>
            <person name="Wolfe K.H."/>
            <person name="Lopes M.R."/>
            <person name="Hittinger C.T."/>
            <person name="Goeker M."/>
            <person name="Salamov A.A."/>
            <person name="Wisecaver J.H."/>
            <person name="Long T.M."/>
            <person name="Calvey C.H."/>
            <person name="Aerts A.L."/>
            <person name="Barry K.W."/>
            <person name="Choi C."/>
            <person name="Clum A."/>
            <person name="Coughlan A.Y."/>
            <person name="Deshpande S."/>
            <person name="Douglass A.P."/>
            <person name="Hanson S.J."/>
            <person name="Klenk H.-P."/>
            <person name="LaButti K.M."/>
            <person name="Lapidus A."/>
            <person name="Lindquist E.A."/>
            <person name="Lipzen A.M."/>
            <person name="Meier-Kolthoff J.P."/>
            <person name="Ohm R.A."/>
            <person name="Otillar R.P."/>
            <person name="Pangilinan J.L."/>
            <person name="Peng Y."/>
            <person name="Rokas A."/>
            <person name="Rosa C.A."/>
            <person name="Scheuner C."/>
            <person name="Sibirny A.A."/>
            <person name="Slot J.C."/>
            <person name="Stielow J.B."/>
            <person name="Sun H."/>
            <person name="Kurtzman C.P."/>
            <person name="Blackwell M."/>
            <person name="Grigoriev I.V."/>
            <person name="Jeffries T.W."/>
        </authorList>
    </citation>
    <scope>NUCLEOTIDE SEQUENCE [LARGE SCALE GENOMIC DNA]</scope>
    <source>
        <strain evidence="15">ATCC 18201 / CBS 1600 / BCRC 20928 / JCM 3617 / NBRC 0987 / NRRL Y-1542</strain>
        <strain evidence="13">NRRL Y-1542</strain>
    </source>
</reference>
<dbReference type="GO" id="GO:0016236">
    <property type="term" value="P:macroautophagy"/>
    <property type="evidence" value="ECO:0007669"/>
    <property type="project" value="TreeGrafter"/>
</dbReference>
<feature type="domain" description="T-SNARE coiled-coil homology" evidence="11">
    <location>
        <begin position="124"/>
        <end position="191"/>
    </location>
</feature>
<evidence type="ECO:0000256" key="1">
    <source>
        <dbReference type="ARBA" id="ARBA00004409"/>
    </source>
</evidence>
<evidence type="ECO:0000256" key="7">
    <source>
        <dbReference type="ARBA" id="ARBA00023054"/>
    </source>
</evidence>
<accession>A0A1E4S027</accession>
<dbReference type="FunFam" id="1.20.5.110:FF:000002">
    <property type="entry name" value="Vesicle transport through interaction with t-SNAREsB"/>
    <property type="match status" value="1"/>
</dbReference>
<evidence type="ECO:0000313" key="14">
    <source>
        <dbReference type="Proteomes" id="UP000038830"/>
    </source>
</evidence>
<keyword evidence="3" id="KW-0813">Transport</keyword>
<name>A0A0H5CBY4_CYBJN</name>
<dbReference type="STRING" id="983966.A0A0H5CBY4"/>
<dbReference type="GO" id="GO:0031201">
    <property type="term" value="C:SNARE complex"/>
    <property type="evidence" value="ECO:0007669"/>
    <property type="project" value="TreeGrafter"/>
</dbReference>
<evidence type="ECO:0000259" key="11">
    <source>
        <dbReference type="SMART" id="SM00397"/>
    </source>
</evidence>
<comment type="subcellular location">
    <subcellularLocation>
        <location evidence="1">Golgi apparatus membrane</location>
        <topology evidence="1">Single-pass type IV membrane protein</topology>
    </subcellularLocation>
</comment>
<keyword evidence="7 9" id="KW-0175">Coiled coil</keyword>
<dbReference type="GeneID" id="30991569"/>
<dbReference type="GO" id="GO:0006891">
    <property type="term" value="P:intra-Golgi vesicle-mediated transport"/>
    <property type="evidence" value="ECO:0007669"/>
    <property type="project" value="TreeGrafter"/>
</dbReference>
<evidence type="ECO:0000256" key="10">
    <source>
        <dbReference type="SAM" id="Phobius"/>
    </source>
</evidence>
<feature type="transmembrane region" description="Helical" evidence="10">
    <location>
        <begin position="200"/>
        <end position="219"/>
    </location>
</feature>
<dbReference type="GO" id="GO:0006896">
    <property type="term" value="P:Golgi to vacuole transport"/>
    <property type="evidence" value="ECO:0007669"/>
    <property type="project" value="TreeGrafter"/>
</dbReference>
<dbReference type="Pfam" id="PF05008">
    <property type="entry name" value="V-SNARE"/>
    <property type="match status" value="1"/>
</dbReference>
<dbReference type="GO" id="GO:0000139">
    <property type="term" value="C:Golgi membrane"/>
    <property type="evidence" value="ECO:0007669"/>
    <property type="project" value="UniProtKB-SubCell"/>
</dbReference>
<dbReference type="InterPro" id="IPR010989">
    <property type="entry name" value="SNARE"/>
</dbReference>
<protein>
    <submittedName>
        <fullName evidence="13">V-snare-domain-containing protein</fullName>
    </submittedName>
    <submittedName>
        <fullName evidence="12">VTI1 protein</fullName>
    </submittedName>
</protein>
<dbReference type="GO" id="GO:0005789">
    <property type="term" value="C:endoplasmic reticulum membrane"/>
    <property type="evidence" value="ECO:0007669"/>
    <property type="project" value="TreeGrafter"/>
</dbReference>
<dbReference type="GO" id="GO:0031902">
    <property type="term" value="C:late endosome membrane"/>
    <property type="evidence" value="ECO:0007669"/>
    <property type="project" value="TreeGrafter"/>
</dbReference>
<dbReference type="GO" id="GO:0042147">
    <property type="term" value="P:retrograde transport, endosome to Golgi"/>
    <property type="evidence" value="ECO:0007669"/>
    <property type="project" value="TreeGrafter"/>
</dbReference>
<evidence type="ECO:0000256" key="9">
    <source>
        <dbReference type="SAM" id="Coils"/>
    </source>
</evidence>
<keyword evidence="5" id="KW-0653">Protein transport</keyword>
<dbReference type="GO" id="GO:0000149">
    <property type="term" value="F:SNARE binding"/>
    <property type="evidence" value="ECO:0007669"/>
    <property type="project" value="TreeGrafter"/>
</dbReference>
<dbReference type="Proteomes" id="UP000094389">
    <property type="component" value="Unassembled WGS sequence"/>
</dbReference>
<evidence type="ECO:0000313" key="15">
    <source>
        <dbReference type="Proteomes" id="UP000094389"/>
    </source>
</evidence>
<dbReference type="AlphaFoldDB" id="A0A0H5CBY4"/>
<evidence type="ECO:0000313" key="12">
    <source>
        <dbReference type="EMBL" id="CEP22124.1"/>
    </source>
</evidence>
<proteinExistence type="inferred from homology"/>
<dbReference type="SMART" id="SM00397">
    <property type="entry name" value="t_SNARE"/>
    <property type="match status" value="1"/>
</dbReference>
<feature type="coiled-coil region" evidence="9">
    <location>
        <begin position="84"/>
        <end position="142"/>
    </location>
</feature>
<dbReference type="Proteomes" id="UP000038830">
    <property type="component" value="Unassembled WGS sequence"/>
</dbReference>
<evidence type="ECO:0000256" key="3">
    <source>
        <dbReference type="ARBA" id="ARBA00022448"/>
    </source>
</evidence>
<dbReference type="EMBL" id="KV453933">
    <property type="protein sequence ID" value="ODV72856.1"/>
    <property type="molecule type" value="Genomic_DNA"/>
</dbReference>
<evidence type="ECO:0000256" key="8">
    <source>
        <dbReference type="ARBA" id="ARBA00023136"/>
    </source>
</evidence>
<dbReference type="GO" id="GO:0048280">
    <property type="term" value="P:vesicle fusion with Golgi apparatus"/>
    <property type="evidence" value="ECO:0007669"/>
    <property type="project" value="TreeGrafter"/>
</dbReference>
<dbReference type="SUPFAM" id="SSF58038">
    <property type="entry name" value="SNARE fusion complex"/>
    <property type="match status" value="1"/>
</dbReference>
<evidence type="ECO:0000256" key="2">
    <source>
        <dbReference type="ARBA" id="ARBA00006108"/>
    </source>
</evidence>
<evidence type="ECO:0000313" key="13">
    <source>
        <dbReference type="EMBL" id="ODV72856.1"/>
    </source>
</evidence>
<keyword evidence="15" id="KW-1185">Reference proteome</keyword>
<sequence length="222" mass="25117">MSSQGLLDGAASELFNTYETDYQVAHNEAEQKLSQISDLDGEPRREAMKAVEKSTDECIEILDQLAIEVQNVQSGARSAYNAKIRSYRSDVDKLKKGLKKLQDDEDRRQLLGSNNYSKDQQRSQLLQSNAALERTSERLRESSRIAAETEQIGSNIMLDLRGQREQLQNSRQTLFEADGYVDRSIQTLKSMTRRAAANKIISYAIIAVLILLILLVIASKFW</sequence>
<dbReference type="GO" id="GO:0005829">
    <property type="term" value="C:cytosol"/>
    <property type="evidence" value="ECO:0007669"/>
    <property type="project" value="GOC"/>
</dbReference>
<dbReference type="Pfam" id="PF12352">
    <property type="entry name" value="V-SNARE_C"/>
    <property type="match status" value="1"/>
</dbReference>
<comment type="similarity">
    <text evidence="2">Belongs to the VTI1 family.</text>
</comment>
<reference evidence="12" key="1">
    <citation type="submission" date="2014-12" db="EMBL/GenBank/DDBJ databases">
        <authorList>
            <person name="Jaenicke S."/>
        </authorList>
    </citation>
    <scope>NUCLEOTIDE SEQUENCE [LARGE SCALE GENOMIC DNA]</scope>
    <source>
        <strain evidence="12">CBS1600</strain>
    </source>
</reference>
<keyword evidence="6 10" id="KW-1133">Transmembrane helix</keyword>
<dbReference type="PANTHER" id="PTHR21230:SF26">
    <property type="entry name" value="VESICLE TRANSPORT THROUGH INTERACTION WITH T-SNARES HOMOLOG 1A"/>
    <property type="match status" value="1"/>
</dbReference>
<evidence type="ECO:0000256" key="6">
    <source>
        <dbReference type="ARBA" id="ARBA00022989"/>
    </source>
</evidence>
<dbReference type="PANTHER" id="PTHR21230">
    <property type="entry name" value="VESICLE TRANSPORT V-SNARE PROTEIN VTI1-RELATED"/>
    <property type="match status" value="1"/>
</dbReference>
<dbReference type="Gene3D" id="1.20.58.400">
    <property type="entry name" value="t-snare proteins"/>
    <property type="match status" value="1"/>
</dbReference>
<dbReference type="GO" id="GO:0012507">
    <property type="term" value="C:ER to Golgi transport vesicle membrane"/>
    <property type="evidence" value="ECO:0007669"/>
    <property type="project" value="TreeGrafter"/>
</dbReference>
<accession>A0A0H5CBY4</accession>
<dbReference type="CDD" id="cd15862">
    <property type="entry name" value="SNARE_Vti1"/>
    <property type="match status" value="1"/>
</dbReference>
<dbReference type="OrthoDB" id="430637at2759"/>
<dbReference type="SUPFAM" id="SSF47661">
    <property type="entry name" value="t-snare proteins"/>
    <property type="match status" value="1"/>
</dbReference>
<gene>
    <name evidence="12" type="primary">VTI1</name>
    <name evidence="12" type="ORF">BN1211_2399</name>
    <name evidence="13" type="ORF">CYBJADRAFT_185480</name>
</gene>
<evidence type="ECO:0000256" key="4">
    <source>
        <dbReference type="ARBA" id="ARBA00022692"/>
    </source>
</evidence>
<dbReference type="Gene3D" id="1.20.5.110">
    <property type="match status" value="1"/>
</dbReference>
<dbReference type="GO" id="GO:0005484">
    <property type="term" value="F:SNAP receptor activity"/>
    <property type="evidence" value="ECO:0007669"/>
    <property type="project" value="TreeGrafter"/>
</dbReference>
<dbReference type="InterPro" id="IPR000727">
    <property type="entry name" value="T_SNARE_dom"/>
</dbReference>
<dbReference type="GO" id="GO:0006886">
    <property type="term" value="P:intracellular protein transport"/>
    <property type="evidence" value="ECO:0007669"/>
    <property type="project" value="InterPro"/>
</dbReference>
<dbReference type="OMA" id="MEYEAND"/>
<dbReference type="EMBL" id="CDQK01000003">
    <property type="protein sequence ID" value="CEP22124.1"/>
    <property type="molecule type" value="Genomic_DNA"/>
</dbReference>